<dbReference type="OrthoDB" id="9808195at2"/>
<sequence>MWRDLAPIGRSATSGGYFRQPWRSAEEELRAWFAEQAAARGLALETDAFGNQVAWWRPDPVPGRVATLGVLTGSHLDSVLDGGAYDGPLGVVSALAAIDLLRKRGAQPSRAVGVGVFREEEGSRFGLACLGSRLATGSVEWADVEGLRDRDGVALGDVTDAPDDGAGGILAEVGCFVELHVEQGRALVDLDRPVGLASGIWPHGRYRFDFTGRADHAGTTRMEDRADPMLTYAMTALAANKQARLGGARATFGRIDVAPNGTNAVPSRVTAWLDARAETAELLADLVAAVEKQSTERAGRDGTSVAVTAESVSRAISFSRDLTDQVGAGHDWPVLPTQAGHDAGILAGAGHPSAMLFVRNPTGVSHSPEEHAETADCLAGVEALADALTSLGV</sequence>
<dbReference type="InterPro" id="IPR036264">
    <property type="entry name" value="Bact_exopeptidase_dim_dom"/>
</dbReference>
<dbReference type="PIRSF" id="PIRSF001235">
    <property type="entry name" value="Amidase_carbamoylase"/>
    <property type="match status" value="1"/>
</dbReference>
<dbReference type="Gene3D" id="3.40.630.10">
    <property type="entry name" value="Zn peptidases"/>
    <property type="match status" value="1"/>
</dbReference>
<protein>
    <submittedName>
        <fullName evidence="6">Allantoate amidohydrolase</fullName>
    </submittedName>
</protein>
<feature type="domain" description="Peptidase M20 dimerisation" evidence="5">
    <location>
        <begin position="205"/>
        <end position="299"/>
    </location>
</feature>
<dbReference type="Pfam" id="PF07687">
    <property type="entry name" value="M20_dimer"/>
    <property type="match status" value="1"/>
</dbReference>
<keyword evidence="3" id="KW-0862">Zinc</keyword>
<keyword evidence="3" id="KW-0479">Metal-binding</keyword>
<dbReference type="AlphaFoldDB" id="A0A316TGZ1"/>
<comment type="similarity">
    <text evidence="1">Belongs to the peptidase M20 family.</text>
</comment>
<dbReference type="Pfam" id="PF01546">
    <property type="entry name" value="Peptidase_M20"/>
    <property type="match status" value="1"/>
</dbReference>
<evidence type="ECO:0000256" key="3">
    <source>
        <dbReference type="PIRSR" id="PIRSR001235-1"/>
    </source>
</evidence>
<keyword evidence="2 6" id="KW-0378">Hydrolase</keyword>
<evidence type="ECO:0000313" key="7">
    <source>
        <dbReference type="Proteomes" id="UP000245507"/>
    </source>
</evidence>
<accession>A0A316TGZ1</accession>
<evidence type="ECO:0000313" key="6">
    <source>
        <dbReference type="EMBL" id="PWN03058.1"/>
    </source>
</evidence>
<feature type="binding site" evidence="3">
    <location>
        <position position="75"/>
    </location>
    <ligand>
        <name>Zn(2+)</name>
        <dbReference type="ChEBI" id="CHEBI:29105"/>
        <label>1</label>
    </ligand>
</feature>
<dbReference type="SUPFAM" id="SSF53187">
    <property type="entry name" value="Zn-dependent exopeptidases"/>
    <property type="match status" value="1"/>
</dbReference>
<dbReference type="GO" id="GO:0016813">
    <property type="term" value="F:hydrolase activity, acting on carbon-nitrogen (but not peptide) bonds, in linear amidines"/>
    <property type="evidence" value="ECO:0007669"/>
    <property type="project" value="InterPro"/>
</dbReference>
<evidence type="ECO:0000256" key="4">
    <source>
        <dbReference type="PIRSR" id="PIRSR001235-2"/>
    </source>
</evidence>
<feature type="binding site" evidence="4">
    <location>
        <position position="205"/>
    </location>
    <ligand>
        <name>allantoate</name>
        <dbReference type="ChEBI" id="CHEBI:17536"/>
    </ligand>
</feature>
<evidence type="ECO:0000256" key="1">
    <source>
        <dbReference type="ARBA" id="ARBA00006153"/>
    </source>
</evidence>
<dbReference type="SUPFAM" id="SSF55031">
    <property type="entry name" value="Bacterial exopeptidase dimerisation domain"/>
    <property type="match status" value="1"/>
</dbReference>
<dbReference type="InterPro" id="IPR010158">
    <property type="entry name" value="Amidase_Cbmase"/>
</dbReference>
<dbReference type="PANTHER" id="PTHR32494">
    <property type="entry name" value="ALLANTOATE DEIMINASE-RELATED"/>
    <property type="match status" value="1"/>
</dbReference>
<reference evidence="6 7" key="1">
    <citation type="submission" date="2018-05" db="EMBL/GenBank/DDBJ databases">
        <title>Nocardioides silvaticus genome.</title>
        <authorList>
            <person name="Li C."/>
            <person name="Wang G."/>
        </authorList>
    </citation>
    <scope>NUCLEOTIDE SEQUENCE [LARGE SCALE GENOMIC DNA]</scope>
    <source>
        <strain evidence="6 7">CCTCC AB 2018079</strain>
    </source>
</reference>
<feature type="binding site" evidence="3">
    <location>
        <position position="366"/>
    </location>
    <ligand>
        <name>Zn(2+)</name>
        <dbReference type="ChEBI" id="CHEBI:29105"/>
        <label>2</label>
    </ligand>
</feature>
<feature type="binding site" evidence="3">
    <location>
        <position position="121"/>
    </location>
    <ligand>
        <name>Zn(2+)</name>
        <dbReference type="ChEBI" id="CHEBI:29105"/>
        <label>2</label>
    </ligand>
</feature>
<dbReference type="NCBIfam" id="TIGR01879">
    <property type="entry name" value="hydantase"/>
    <property type="match status" value="1"/>
</dbReference>
<proteinExistence type="inferred from homology"/>
<gene>
    <name evidence="6" type="ORF">DJ010_10775</name>
</gene>
<keyword evidence="7" id="KW-1185">Reference proteome</keyword>
<comment type="cofactor">
    <cofactor evidence="3">
        <name>Zn(2+)</name>
        <dbReference type="ChEBI" id="CHEBI:29105"/>
    </cofactor>
    <text evidence="3">Binds 2 Zn(2+) ions per subunit.</text>
</comment>
<dbReference type="InterPro" id="IPR002933">
    <property type="entry name" value="Peptidase_M20"/>
</dbReference>
<dbReference type="InterPro" id="IPR011650">
    <property type="entry name" value="Peptidase_M20_dimer"/>
</dbReference>
<feature type="binding site" evidence="3">
    <location>
        <position position="180"/>
    </location>
    <ligand>
        <name>Zn(2+)</name>
        <dbReference type="ChEBI" id="CHEBI:29105"/>
        <label>1</label>
    </ligand>
</feature>
<feature type="binding site" evidence="4">
    <location>
        <position position="276"/>
    </location>
    <ligand>
        <name>allantoate</name>
        <dbReference type="ChEBI" id="CHEBI:17536"/>
    </ligand>
</feature>
<evidence type="ECO:0000256" key="2">
    <source>
        <dbReference type="ARBA" id="ARBA00022801"/>
    </source>
</evidence>
<feature type="binding site" evidence="3">
    <location>
        <position position="86"/>
    </location>
    <ligand>
        <name>Zn(2+)</name>
        <dbReference type="ChEBI" id="CHEBI:29105"/>
        <label>1</label>
    </ligand>
</feature>
<dbReference type="NCBIfam" id="NF006770">
    <property type="entry name" value="PRK09290.1-4"/>
    <property type="match status" value="1"/>
</dbReference>
<comment type="caution">
    <text evidence="6">The sequence shown here is derived from an EMBL/GenBank/DDBJ whole genome shotgun (WGS) entry which is preliminary data.</text>
</comment>
<feature type="binding site" evidence="3">
    <location>
        <position position="86"/>
    </location>
    <ligand>
        <name>Zn(2+)</name>
        <dbReference type="ChEBI" id="CHEBI:29105"/>
        <label>2</label>
    </ligand>
</feature>
<dbReference type="Gene3D" id="3.30.70.360">
    <property type="match status" value="1"/>
</dbReference>
<name>A0A316TGZ1_9ACTN</name>
<evidence type="ECO:0000259" key="5">
    <source>
        <dbReference type="Pfam" id="PF07687"/>
    </source>
</evidence>
<dbReference type="EMBL" id="QGDD01000004">
    <property type="protein sequence ID" value="PWN03058.1"/>
    <property type="molecule type" value="Genomic_DNA"/>
</dbReference>
<dbReference type="Proteomes" id="UP000245507">
    <property type="component" value="Unassembled WGS sequence"/>
</dbReference>
<dbReference type="GO" id="GO:0046872">
    <property type="term" value="F:metal ion binding"/>
    <property type="evidence" value="ECO:0007669"/>
    <property type="project" value="UniProtKB-KW"/>
</dbReference>
<feature type="binding site" evidence="4">
    <location>
        <position position="263"/>
    </location>
    <ligand>
        <name>allantoate</name>
        <dbReference type="ChEBI" id="CHEBI:17536"/>
    </ligand>
</feature>
<dbReference type="PANTHER" id="PTHR32494:SF5">
    <property type="entry name" value="ALLANTOATE AMIDOHYDROLASE"/>
    <property type="match status" value="1"/>
</dbReference>
<organism evidence="6 7">
    <name type="scientific">Nocardioides silvaticus</name>
    <dbReference type="NCBI Taxonomy" id="2201891"/>
    <lineage>
        <taxon>Bacteria</taxon>
        <taxon>Bacillati</taxon>
        <taxon>Actinomycetota</taxon>
        <taxon>Actinomycetes</taxon>
        <taxon>Propionibacteriales</taxon>
        <taxon>Nocardioidaceae</taxon>
        <taxon>Nocardioides</taxon>
    </lineage>
</organism>